<dbReference type="PANTHER" id="PTHR22870">
    <property type="entry name" value="REGULATOR OF CHROMOSOME CONDENSATION"/>
    <property type="match status" value="1"/>
</dbReference>
<sequence>MFHPRRCAGSTSIESPAGCLDSRGTLRVAVMSIVVGLMGCQVGGSDEEVASLEEATSTEVLLERHPRDLPVASGYVDAHGVEHSLSADVATRGTVRAQVDYPGCDFDYADASRLTYRGYTVTGSGGVRNVRVAWWHVVPADIALLPGASGSYARTRLTQAPGCGTNSAYTTAPLSVTFLNSYTDTLTGLVVNRYEVSHTFQVSGVDFEQYAGFSSTFRLMTDCGGLGAVFPQTQADVFSPQSLLAAGDGTSLVVRTDASVWGAGYSGHGSLGDDYPEDHSAQNPLRVSVLSCMKTVSSSYLSVQGLRSDGTVWGWGNNFFGQLGIGTQSSAHYTPTQVQNLTNVRAVSAGPFHSLALRWDGTVWAWGAGYYGKLGTGTEDSFIVPVQATVPTGLISVSAGGRYSMALRSDGTVWTWGIDGTTPQSNLPVQKPGLSGVISISAGEAHSFALKSDGTLWAWGNNSHGELGDGTTTSRNTPAVVPGLVDVVAMSAGTRHSLALKADGTVWAWGLNDKGQLGDGTVLTRLSPVLVGGFERGVAVKAGFDHSLAMRADGVVFAWGDNTNGQAGNGTEGNHHLTPILSSLR</sequence>
<dbReference type="PROSITE" id="PS00626">
    <property type="entry name" value="RCC1_2"/>
    <property type="match status" value="2"/>
</dbReference>
<accession>A0A540X2C6</accession>
<gene>
    <name evidence="3" type="ORF">FJV41_14015</name>
</gene>
<comment type="caution">
    <text evidence="3">The sequence shown here is derived from an EMBL/GenBank/DDBJ whole genome shotgun (WGS) entry which is preliminary data.</text>
</comment>
<evidence type="ECO:0000313" key="3">
    <source>
        <dbReference type="EMBL" id="TQF15363.1"/>
    </source>
</evidence>
<dbReference type="InterPro" id="IPR009091">
    <property type="entry name" value="RCC1/BLIP-II"/>
</dbReference>
<dbReference type="PANTHER" id="PTHR22870:SF408">
    <property type="entry name" value="OS09G0560450 PROTEIN"/>
    <property type="match status" value="1"/>
</dbReference>
<dbReference type="SUPFAM" id="SSF50985">
    <property type="entry name" value="RCC1/BLIP-II"/>
    <property type="match status" value="1"/>
</dbReference>
<dbReference type="AlphaFoldDB" id="A0A540X2C6"/>
<dbReference type="InterPro" id="IPR051210">
    <property type="entry name" value="Ub_ligase/GEF_domain"/>
</dbReference>
<dbReference type="Pfam" id="PF00415">
    <property type="entry name" value="RCC1"/>
    <property type="match status" value="5"/>
</dbReference>
<dbReference type="InterPro" id="IPR000408">
    <property type="entry name" value="Reg_chr_condens"/>
</dbReference>
<evidence type="ECO:0000256" key="2">
    <source>
        <dbReference type="SAM" id="MobiDB-lite"/>
    </source>
</evidence>
<name>A0A540X2C6_9BACT</name>
<dbReference type="PROSITE" id="PS50012">
    <property type="entry name" value="RCC1_3"/>
    <property type="match status" value="6"/>
</dbReference>
<dbReference type="EMBL" id="VIFM01000045">
    <property type="protein sequence ID" value="TQF15363.1"/>
    <property type="molecule type" value="Genomic_DNA"/>
</dbReference>
<evidence type="ECO:0000313" key="4">
    <source>
        <dbReference type="Proteomes" id="UP000315369"/>
    </source>
</evidence>
<proteinExistence type="predicted"/>
<evidence type="ECO:0000256" key="1">
    <source>
        <dbReference type="ARBA" id="ARBA00022737"/>
    </source>
</evidence>
<reference evidence="3 4" key="1">
    <citation type="submission" date="2019-06" db="EMBL/GenBank/DDBJ databases">
        <authorList>
            <person name="Livingstone P."/>
            <person name="Whitworth D."/>
        </authorList>
    </citation>
    <scope>NUCLEOTIDE SEQUENCE [LARGE SCALE GENOMIC DNA]</scope>
    <source>
        <strain evidence="3 4">AM401</strain>
    </source>
</reference>
<dbReference type="OrthoDB" id="5524934at2"/>
<dbReference type="PRINTS" id="PR00633">
    <property type="entry name" value="RCCNDNSATION"/>
</dbReference>
<keyword evidence="1" id="KW-0677">Repeat</keyword>
<keyword evidence="4" id="KW-1185">Reference proteome</keyword>
<evidence type="ECO:0008006" key="5">
    <source>
        <dbReference type="Google" id="ProtNLM"/>
    </source>
</evidence>
<dbReference type="Proteomes" id="UP000315369">
    <property type="component" value="Unassembled WGS sequence"/>
</dbReference>
<protein>
    <recommendedName>
        <fullName evidence="5">RCC1 repeat-containing protein</fullName>
    </recommendedName>
</protein>
<organism evidence="3 4">
    <name type="scientific">Myxococcus llanfairpwllgwyngyllgogerychwyrndrobwllllantysiliogogogochensis</name>
    <dbReference type="NCBI Taxonomy" id="2590453"/>
    <lineage>
        <taxon>Bacteria</taxon>
        <taxon>Pseudomonadati</taxon>
        <taxon>Myxococcota</taxon>
        <taxon>Myxococcia</taxon>
        <taxon>Myxococcales</taxon>
        <taxon>Cystobacterineae</taxon>
        <taxon>Myxococcaceae</taxon>
        <taxon>Myxococcus</taxon>
    </lineage>
</organism>
<feature type="region of interest" description="Disordered" evidence="2">
    <location>
        <begin position="564"/>
        <end position="585"/>
    </location>
</feature>
<dbReference type="Gene3D" id="2.130.10.30">
    <property type="entry name" value="Regulator of chromosome condensation 1/beta-lactamase-inhibitor protein II"/>
    <property type="match status" value="2"/>
</dbReference>